<dbReference type="AlphaFoldDB" id="A0A8T4C7R3"/>
<keyword evidence="1" id="KW-1133">Transmembrane helix</keyword>
<dbReference type="EMBL" id="VGJJ01000041">
    <property type="protein sequence ID" value="MBM3282533.1"/>
    <property type="molecule type" value="Genomic_DNA"/>
</dbReference>
<gene>
    <name evidence="2" type="ORF">FJY86_04320</name>
</gene>
<proteinExistence type="predicted"/>
<evidence type="ECO:0000256" key="1">
    <source>
        <dbReference type="SAM" id="Phobius"/>
    </source>
</evidence>
<keyword evidence="1" id="KW-0812">Transmembrane</keyword>
<protein>
    <submittedName>
        <fullName evidence="2">Uncharacterized protein</fullName>
    </submittedName>
</protein>
<reference evidence="2" key="1">
    <citation type="submission" date="2019-03" db="EMBL/GenBank/DDBJ databases">
        <title>Lake Tanganyika Metagenome-Assembled Genomes (MAGs).</title>
        <authorList>
            <person name="Tran P."/>
        </authorList>
    </citation>
    <scope>NUCLEOTIDE SEQUENCE</scope>
    <source>
        <strain evidence="2">M_DeepCast_50m_m2_156</strain>
    </source>
</reference>
<evidence type="ECO:0000313" key="3">
    <source>
        <dbReference type="Proteomes" id="UP000774699"/>
    </source>
</evidence>
<organism evidence="2 3">
    <name type="scientific">Candidatus Iainarchaeum sp</name>
    <dbReference type="NCBI Taxonomy" id="3101447"/>
    <lineage>
        <taxon>Archaea</taxon>
        <taxon>Candidatus Iainarchaeota</taxon>
        <taxon>Candidatus Iainarchaeia</taxon>
        <taxon>Candidatus Iainarchaeales</taxon>
        <taxon>Candidatus Iainarchaeaceae</taxon>
        <taxon>Candidatus Iainarchaeum</taxon>
    </lineage>
</organism>
<accession>A0A8T4C7R3</accession>
<name>A0A8T4C7R3_9ARCH</name>
<feature type="transmembrane region" description="Helical" evidence="1">
    <location>
        <begin position="50"/>
        <end position="70"/>
    </location>
</feature>
<comment type="caution">
    <text evidence="2">The sequence shown here is derived from an EMBL/GenBank/DDBJ whole genome shotgun (WGS) entry which is preliminary data.</text>
</comment>
<sequence>MKGMKTSKGMECTCDWGGGILSIIMIALGIWFLAGGFVTQLNMTGRNFDWMVAAWYVIGVALFMYGKMWGYKSCGRYGMH</sequence>
<keyword evidence="1" id="KW-0472">Membrane</keyword>
<feature type="transmembrane region" description="Helical" evidence="1">
    <location>
        <begin position="20"/>
        <end position="38"/>
    </location>
</feature>
<dbReference type="Proteomes" id="UP000774699">
    <property type="component" value="Unassembled WGS sequence"/>
</dbReference>
<evidence type="ECO:0000313" key="2">
    <source>
        <dbReference type="EMBL" id="MBM3282533.1"/>
    </source>
</evidence>